<dbReference type="PROSITE" id="PS00041">
    <property type="entry name" value="HTH_ARAC_FAMILY_1"/>
    <property type="match status" value="1"/>
</dbReference>
<evidence type="ECO:0000313" key="7">
    <source>
        <dbReference type="Proteomes" id="UP001338137"/>
    </source>
</evidence>
<organism evidence="6 7">
    <name type="scientific">Paenibacillus alba</name>
    <dbReference type="NCBI Taxonomy" id="1197127"/>
    <lineage>
        <taxon>Bacteria</taxon>
        <taxon>Bacillati</taxon>
        <taxon>Bacillota</taxon>
        <taxon>Bacilli</taxon>
        <taxon>Bacillales</taxon>
        <taxon>Paenibacillaceae</taxon>
        <taxon>Paenibacillus</taxon>
    </lineage>
</organism>
<gene>
    <name evidence="6" type="ORF">P4I72_34015</name>
</gene>
<evidence type="ECO:0000256" key="3">
    <source>
        <dbReference type="ARBA" id="ARBA00023163"/>
    </source>
</evidence>
<evidence type="ECO:0000259" key="5">
    <source>
        <dbReference type="PROSITE" id="PS01124"/>
    </source>
</evidence>
<dbReference type="PROSITE" id="PS01124">
    <property type="entry name" value="HTH_ARAC_FAMILY_2"/>
    <property type="match status" value="1"/>
</dbReference>
<name>A0ABU6GDT9_9BACL</name>
<accession>A0ABU6GDT9</accession>
<evidence type="ECO:0000313" key="6">
    <source>
        <dbReference type="EMBL" id="MEC0232125.1"/>
    </source>
</evidence>
<keyword evidence="2" id="KW-0238">DNA-binding</keyword>
<dbReference type="Pfam" id="PF02311">
    <property type="entry name" value="AraC_binding"/>
    <property type="match status" value="1"/>
</dbReference>
<feature type="domain" description="HTH araC/xylS-type" evidence="5">
    <location>
        <begin position="178"/>
        <end position="276"/>
    </location>
</feature>
<feature type="region of interest" description="Disordered" evidence="4">
    <location>
        <begin position="280"/>
        <end position="300"/>
    </location>
</feature>
<dbReference type="InterPro" id="IPR020449">
    <property type="entry name" value="Tscrpt_reg_AraC-type_HTH"/>
</dbReference>
<protein>
    <submittedName>
        <fullName evidence="6">Helix-turn-helix domain-containing protein</fullName>
    </submittedName>
</protein>
<keyword evidence="1" id="KW-0805">Transcription regulation</keyword>
<comment type="caution">
    <text evidence="6">The sequence shown here is derived from an EMBL/GenBank/DDBJ whole genome shotgun (WGS) entry which is preliminary data.</text>
</comment>
<dbReference type="InterPro" id="IPR009057">
    <property type="entry name" value="Homeodomain-like_sf"/>
</dbReference>
<evidence type="ECO:0000256" key="1">
    <source>
        <dbReference type="ARBA" id="ARBA00023015"/>
    </source>
</evidence>
<dbReference type="PANTHER" id="PTHR43280">
    <property type="entry name" value="ARAC-FAMILY TRANSCRIPTIONAL REGULATOR"/>
    <property type="match status" value="1"/>
</dbReference>
<reference evidence="6 7" key="1">
    <citation type="submission" date="2023-03" db="EMBL/GenBank/DDBJ databases">
        <title>Bacillus Genome Sequencing.</title>
        <authorList>
            <person name="Dunlap C."/>
        </authorList>
    </citation>
    <scope>NUCLEOTIDE SEQUENCE [LARGE SCALE GENOMIC DNA]</scope>
    <source>
        <strain evidence="6 7">BD-533</strain>
    </source>
</reference>
<dbReference type="Gene3D" id="2.60.120.280">
    <property type="entry name" value="Regulatory protein AraC"/>
    <property type="match status" value="1"/>
</dbReference>
<dbReference type="PANTHER" id="PTHR43280:SF2">
    <property type="entry name" value="HTH-TYPE TRANSCRIPTIONAL REGULATOR EXSA"/>
    <property type="match status" value="1"/>
</dbReference>
<proteinExistence type="predicted"/>
<dbReference type="InterPro" id="IPR018062">
    <property type="entry name" value="HTH_AraC-typ_CS"/>
</dbReference>
<dbReference type="SUPFAM" id="SSF46689">
    <property type="entry name" value="Homeodomain-like"/>
    <property type="match status" value="2"/>
</dbReference>
<dbReference type="EMBL" id="JARLKY010000112">
    <property type="protein sequence ID" value="MEC0232125.1"/>
    <property type="molecule type" value="Genomic_DNA"/>
</dbReference>
<dbReference type="RefSeq" id="WP_326076261.1">
    <property type="nucleotide sequence ID" value="NZ_JARLKY010000112.1"/>
</dbReference>
<dbReference type="Proteomes" id="UP001338137">
    <property type="component" value="Unassembled WGS sequence"/>
</dbReference>
<keyword evidence="3" id="KW-0804">Transcription</keyword>
<dbReference type="SUPFAM" id="SSF51215">
    <property type="entry name" value="Regulatory protein AraC"/>
    <property type="match status" value="1"/>
</dbReference>
<sequence>MRYISDHLGRGFTPLPVAGILSAEYYNVDSDYACYRPSGTRDWLIIFTLSGHGIIRNLNQEFSCKSGNISIFPAGIPHVYYTAEHSEWEMLWCHFNPKAEWKHLFQLTSQPGTVFQMEMENNQVSEKIESAFRRLVSYAQETYNPYWEELSFNTLNEVLYLIAFANIRNSNQFDNRVEVILHYLSEHYMEEIKIDNLAKLVCLSPSRLSHLFKHQIGESIVEILVKIRLKKSESMLKFTSRPVTEIALAVGFNSLDYYTRKFNEFFDMTPSAYRKQYTQTQKAARKLKNNTSTQRNDDRE</sequence>
<dbReference type="InterPro" id="IPR003313">
    <property type="entry name" value="AraC-bd"/>
</dbReference>
<keyword evidence="7" id="KW-1185">Reference proteome</keyword>
<dbReference type="PRINTS" id="PR00032">
    <property type="entry name" value="HTHARAC"/>
</dbReference>
<dbReference type="Gene3D" id="1.10.10.60">
    <property type="entry name" value="Homeodomain-like"/>
    <property type="match status" value="2"/>
</dbReference>
<dbReference type="InterPro" id="IPR018060">
    <property type="entry name" value="HTH_AraC"/>
</dbReference>
<evidence type="ECO:0000256" key="4">
    <source>
        <dbReference type="SAM" id="MobiDB-lite"/>
    </source>
</evidence>
<dbReference type="SMART" id="SM00342">
    <property type="entry name" value="HTH_ARAC"/>
    <property type="match status" value="1"/>
</dbReference>
<dbReference type="InterPro" id="IPR037923">
    <property type="entry name" value="HTH-like"/>
</dbReference>
<evidence type="ECO:0000256" key="2">
    <source>
        <dbReference type="ARBA" id="ARBA00023125"/>
    </source>
</evidence>
<dbReference type="Pfam" id="PF12833">
    <property type="entry name" value="HTH_18"/>
    <property type="match status" value="1"/>
</dbReference>